<sequence length="99" mass="11097">MSGLAKLHAEDRRLTILRTLAQDDDRRVNEFVLKRAVELLGHDVNRDMLRADLAWLRGQLLVTVREEGDGAIWIATATEEGVKVSRGKIHPGVAYPVEP</sequence>
<dbReference type="RefSeq" id="WP_219766932.1">
    <property type="nucleotide sequence ID" value="NZ_JAHYBZ010000021.1"/>
</dbReference>
<evidence type="ECO:0000313" key="2">
    <source>
        <dbReference type="Proteomes" id="UP001196565"/>
    </source>
</evidence>
<protein>
    <submittedName>
        <fullName evidence="1">ArsR family transcriptional regulator</fullName>
    </submittedName>
</protein>
<proteinExistence type="predicted"/>
<keyword evidence="2" id="KW-1185">Reference proteome</keyword>
<accession>A0ABS7AIC1</accession>
<comment type="caution">
    <text evidence="1">The sequence shown here is derived from an EMBL/GenBank/DDBJ whole genome shotgun (WGS) entry which is preliminary data.</text>
</comment>
<gene>
    <name evidence="1" type="ORF">KPL78_29740</name>
</gene>
<dbReference type="EMBL" id="JAHYBZ010000021">
    <property type="protein sequence ID" value="MBW6402066.1"/>
    <property type="molecule type" value="Genomic_DNA"/>
</dbReference>
<name>A0ABS7AIC1_9PROT</name>
<dbReference type="Proteomes" id="UP001196565">
    <property type="component" value="Unassembled WGS sequence"/>
</dbReference>
<organism evidence="1 2">
    <name type="scientific">Roseomonas alba</name>
    <dbReference type="NCBI Taxonomy" id="2846776"/>
    <lineage>
        <taxon>Bacteria</taxon>
        <taxon>Pseudomonadati</taxon>
        <taxon>Pseudomonadota</taxon>
        <taxon>Alphaproteobacteria</taxon>
        <taxon>Acetobacterales</taxon>
        <taxon>Roseomonadaceae</taxon>
        <taxon>Roseomonas</taxon>
    </lineage>
</organism>
<evidence type="ECO:0000313" key="1">
    <source>
        <dbReference type="EMBL" id="MBW6402066.1"/>
    </source>
</evidence>
<reference evidence="1 2" key="1">
    <citation type="submission" date="2021-07" db="EMBL/GenBank/DDBJ databases">
        <authorList>
            <person name="So Y."/>
        </authorList>
    </citation>
    <scope>NUCLEOTIDE SEQUENCE [LARGE SCALE GENOMIC DNA]</scope>
    <source>
        <strain evidence="1 2">HJA6</strain>
    </source>
</reference>